<dbReference type="Proteomes" id="UP000011626">
    <property type="component" value="Unassembled WGS sequence"/>
</dbReference>
<comment type="caution">
    <text evidence="1">The sequence shown here is derived from an EMBL/GenBank/DDBJ whole genome shotgun (WGS) entry which is preliminary data.</text>
</comment>
<accession>M0C8V4</accession>
<dbReference type="EMBL" id="AOIU01000049">
    <property type="protein sequence ID" value="ELZ19665.1"/>
    <property type="molecule type" value="Genomic_DNA"/>
</dbReference>
<protein>
    <submittedName>
        <fullName evidence="1">Uncharacterized protein</fullName>
    </submittedName>
</protein>
<proteinExistence type="predicted"/>
<reference evidence="1 2" key="1">
    <citation type="journal article" date="2014" name="PLoS Genet.">
        <title>Phylogenetically driven sequencing of extremely halophilic archaea reveals strategies for static and dynamic osmo-response.</title>
        <authorList>
            <person name="Becker E.A."/>
            <person name="Seitzer P.M."/>
            <person name="Tritt A."/>
            <person name="Larsen D."/>
            <person name="Krusor M."/>
            <person name="Yao A.I."/>
            <person name="Wu D."/>
            <person name="Madern D."/>
            <person name="Eisen J.A."/>
            <person name="Darling A.E."/>
            <person name="Facciotti M.T."/>
        </authorList>
    </citation>
    <scope>NUCLEOTIDE SEQUENCE [LARGE SCALE GENOMIC DNA]</scope>
    <source>
        <strain evidence="1 2">2-9-1</strain>
    </source>
</reference>
<evidence type="ECO:0000313" key="2">
    <source>
        <dbReference type="Proteomes" id="UP000011626"/>
    </source>
</evidence>
<name>M0C8V4_9EURY</name>
<evidence type="ECO:0000313" key="1">
    <source>
        <dbReference type="EMBL" id="ELZ19665.1"/>
    </source>
</evidence>
<organism evidence="1 2">
    <name type="scientific">Halosimplex carlsbadense 2-9-1</name>
    <dbReference type="NCBI Taxonomy" id="797114"/>
    <lineage>
        <taxon>Archaea</taxon>
        <taxon>Methanobacteriati</taxon>
        <taxon>Methanobacteriota</taxon>
        <taxon>Stenosarchaea group</taxon>
        <taxon>Halobacteria</taxon>
        <taxon>Halobacteriales</taxon>
        <taxon>Haloarculaceae</taxon>
        <taxon>Halosimplex</taxon>
    </lineage>
</organism>
<gene>
    <name evidence="1" type="ORF">C475_22009</name>
</gene>
<sequence length="78" mass="8679">MDGLGVNGLERYWLGFFDEDLHDDGGSLLARPVGHHMFPHPMSLPEIEEWALENLSIPKEALATCESNAGRSQRTSEV</sequence>
<dbReference type="AlphaFoldDB" id="M0C8V4"/>
<keyword evidence="2" id="KW-1185">Reference proteome</keyword>